<name>A0A0D2VRY5_CAPO3</name>
<dbReference type="PANTHER" id="PTHR23086:SF8">
    <property type="entry name" value="PHOSPHATIDYLINOSITOL 5-PHOSPHATE 4-KINASE, ISOFORM A"/>
    <property type="match status" value="1"/>
</dbReference>
<feature type="region of interest" description="Disordered" evidence="2">
    <location>
        <begin position="1377"/>
        <end position="1407"/>
    </location>
</feature>
<keyword evidence="7" id="KW-1185">Reference proteome</keyword>
<sequence>MTFASAAPPNTAPGEGASTTAPNRSVFAATGPAGSRPPSEHSRHSGISSATNSVHEARIQRLIRQVFVPTTLPNADATGTSGSSPSAADQTTVVVVSSSLVVKSESPVQTVTGAESTPLPPHPLITSSVNADAAESSPGTSAITGKGRGPSAILAPTPQHPSAAADVHVPSPSRSTSSPSSTNQSDIHSPSPSLSTESNATPAADAPAAAAAATPNRDHTVSPPAKRKPRSGMSAWSTRVLTAAQLPHVCVTIPSTAIVSPTMLADKNAYRVYVVLMSTDYGHWSVRRRYSDFVALDRALRELKIYSTNALSNPTPAPTQPSQPSIARSIISLVSSPASVLAPVLIQPAQSLPPLPPKLLLQASGDDLERRRVGLETYLARALQSVHISRTHQLWDFLCRSAADAAPWLEHNLELIEPADAPASPQLGLAPSPALPPPPSSQSPHPSSENLAALTHEEPSLQTSSTETEASSTNATTAAKKPPHRFQWFFGSSSSPKSILESTAEAATGTTAITATPESHAVTTSTAPDSSSTPAAPAVAPTAPTASAQPFSKPLGQCTSLLADMARVRLAEQLDALVCQTDVNGCVSRELLLQHFGILVADGTNSGVNELGDRLCIVIRRLGTYAIGRSSNEQPNAVPAIPQHVRIVHVSQFLRTLHFGTPEEKLALGFRFIDLNCVGYFTLNQLVSVLSLLRRVATRALLLQLPTISSSAPIDTPTITTTNSTTHHGAVWTANANIDAPHTQPSQRSAEDDAFQRRCVALFHAMDTQRTGRVTLKEYSSFCATHGLELASLGLVATPQFLFETKVGINSDDGAALRESASSPPRADVARSEAISIASTSPPTAHSVIHPQPHLVASPDFGLMSQAFLAQPMQGRGLFCDGTLHFDFVMAILVGVRLCLAVTNDEWQKLTSQRQRQRKHRQQPPSERTSNVSSTSSDTFPPGDASYTSSQQSSQYSSQQSSFVGESGFPQQHQSSASSSVTQSSGVAGSFTSVGSNSDRPSPLPTMSPTGVAASLPVLPKRIVALPQIFGGGAIKEHNPHIFKALRVYLNIEDNEFGFWLSPELVIGSLLLGHSNIPSVKQSEGKSKSMFYTSRDGRYVIKTVSSAEHSQLKAMAPSYLDYISRPENSQTCLCRILGHFSIRGTAHQQGLLALSRQYGNGEQNIGSFPLAEESADYNLALNATAAAASSASSAASTASSSTGVTPGHATSGASTHFIVMGSAFFDVTKCCNIDHDLSEKFDLKGSTIGRSAGPHTPPGGVLKDMDFTRLGRSIYLAPNDATRLQGQVERDAAFLQSQGIIDYSMLLGIRLESVGTHNSEQSSSSSSSPSKRKSVRASLFRSNSSNLAKSSGTDARERHSMVAGAVSELAGIFSGSGFRSRQAGDRTSGSPRSSFKRRSDVAGGENDAQRAAQAALTMAAEQTALATARLRLEQQRAVVAFMGGLSPWPSNALIFAVSLLPSQDDGVSAHLGALYGLGYGLSVDSPGGRVLRSTALHEVGDDGLTEGQPLDTSDHLSSRHSTGGSRVQPVYYLAIVDTLTCYTWQKRAERFLRGGPFDMQSVSSAPAAIYAPRFSKYIASICHNPEKQQQHTDEARSFTLALDSPGSCVGRGTC</sequence>
<feature type="compositionally biased region" description="Polar residues" evidence="2">
    <location>
        <begin position="1340"/>
        <end position="1353"/>
    </location>
</feature>
<feature type="region of interest" description="Disordered" evidence="2">
    <location>
        <begin position="422"/>
        <end position="487"/>
    </location>
</feature>
<dbReference type="SMART" id="SM00312">
    <property type="entry name" value="PX"/>
    <property type="match status" value="1"/>
</dbReference>
<feature type="region of interest" description="Disordered" evidence="2">
    <location>
        <begin position="1"/>
        <end position="56"/>
    </location>
</feature>
<gene>
    <name evidence="6" type="ORF">CAOG_008783</name>
</gene>
<dbReference type="Pfam" id="PF00787">
    <property type="entry name" value="PX"/>
    <property type="match status" value="1"/>
</dbReference>
<dbReference type="InterPro" id="IPR001683">
    <property type="entry name" value="PX_dom"/>
</dbReference>
<feature type="region of interest" description="Disordered" evidence="2">
    <location>
        <begin position="511"/>
        <end position="548"/>
    </location>
</feature>
<dbReference type="EMBL" id="KE346365">
    <property type="protein sequence ID" value="KJE93732.1"/>
    <property type="molecule type" value="Genomic_DNA"/>
</dbReference>
<feature type="region of interest" description="Disordered" evidence="2">
    <location>
        <begin position="912"/>
        <end position="1009"/>
    </location>
</feature>
<dbReference type="SMART" id="SM00330">
    <property type="entry name" value="PIPKc"/>
    <property type="match status" value="1"/>
</dbReference>
<dbReference type="GO" id="GO:0005509">
    <property type="term" value="F:calcium ion binding"/>
    <property type="evidence" value="ECO:0007669"/>
    <property type="project" value="InterPro"/>
</dbReference>
<feature type="compositionally biased region" description="Low complexity" evidence="2">
    <location>
        <begin position="1319"/>
        <end position="1329"/>
    </location>
</feature>
<dbReference type="Pfam" id="PF01504">
    <property type="entry name" value="PIP5K"/>
    <property type="match status" value="1"/>
</dbReference>
<dbReference type="InterPro" id="IPR027484">
    <property type="entry name" value="PInositol-4-P-5-kinase_N"/>
</dbReference>
<evidence type="ECO:0000256" key="1">
    <source>
        <dbReference type="PROSITE-ProRule" id="PRU00781"/>
    </source>
</evidence>
<feature type="region of interest" description="Disordered" evidence="2">
    <location>
        <begin position="1317"/>
        <end position="1359"/>
    </location>
</feature>
<feature type="compositionally biased region" description="Low complexity" evidence="2">
    <location>
        <begin position="422"/>
        <end position="432"/>
    </location>
</feature>
<feature type="compositionally biased region" description="Low complexity" evidence="2">
    <location>
        <begin position="946"/>
        <end position="962"/>
    </location>
</feature>
<dbReference type="Gene3D" id="3.30.810.10">
    <property type="entry name" value="2-Layer Sandwich"/>
    <property type="match status" value="2"/>
</dbReference>
<evidence type="ECO:0000259" key="5">
    <source>
        <dbReference type="PROSITE" id="PS51455"/>
    </source>
</evidence>
<feature type="compositionally biased region" description="Low complexity" evidence="2">
    <location>
        <begin position="974"/>
        <end position="990"/>
    </location>
</feature>
<protein>
    <recommendedName>
        <fullName evidence="8">Phosphatidylinositol-4-phosphate 5-kinase</fullName>
    </recommendedName>
</protein>
<proteinExistence type="predicted"/>
<feature type="domain" description="PIPK" evidence="5">
    <location>
        <begin position="975"/>
        <end position="1582"/>
    </location>
</feature>
<feature type="compositionally biased region" description="Polar residues" evidence="2">
    <location>
        <begin position="183"/>
        <end position="199"/>
    </location>
</feature>
<dbReference type="InterPro" id="IPR011992">
    <property type="entry name" value="EF-hand-dom_pair"/>
</dbReference>
<feature type="domain" description="PX" evidence="3">
    <location>
        <begin position="251"/>
        <end position="405"/>
    </location>
</feature>
<dbReference type="CDD" id="cd00139">
    <property type="entry name" value="PIPKc"/>
    <property type="match status" value="1"/>
</dbReference>
<dbReference type="Gene3D" id="3.30.1520.10">
    <property type="entry name" value="Phox-like domain"/>
    <property type="match status" value="1"/>
</dbReference>
<dbReference type="PROSITE" id="PS51455">
    <property type="entry name" value="PIPK"/>
    <property type="match status" value="1"/>
</dbReference>
<dbReference type="SUPFAM" id="SSF64268">
    <property type="entry name" value="PX domain"/>
    <property type="match status" value="1"/>
</dbReference>
<dbReference type="InterPro" id="IPR002498">
    <property type="entry name" value="PInositol-4-P-4/5-kinase_core"/>
</dbReference>
<keyword evidence="1" id="KW-0067">ATP-binding</keyword>
<dbReference type="GO" id="GO:0046854">
    <property type="term" value="P:phosphatidylinositol phosphate biosynthetic process"/>
    <property type="evidence" value="ECO:0007669"/>
    <property type="project" value="TreeGrafter"/>
</dbReference>
<evidence type="ECO:0000313" key="6">
    <source>
        <dbReference type="EMBL" id="KJE93732.1"/>
    </source>
</evidence>
<organism evidence="6 7">
    <name type="scientific">Capsaspora owczarzaki (strain ATCC 30864)</name>
    <dbReference type="NCBI Taxonomy" id="595528"/>
    <lineage>
        <taxon>Eukaryota</taxon>
        <taxon>Filasterea</taxon>
        <taxon>Capsaspora</taxon>
    </lineage>
</organism>
<dbReference type="InterPro" id="IPR002048">
    <property type="entry name" value="EF_hand_dom"/>
</dbReference>
<keyword evidence="1" id="KW-0547">Nucleotide-binding</keyword>
<dbReference type="GO" id="GO:0035091">
    <property type="term" value="F:phosphatidylinositol binding"/>
    <property type="evidence" value="ECO:0007669"/>
    <property type="project" value="InterPro"/>
</dbReference>
<dbReference type="SUPFAM" id="SSF56104">
    <property type="entry name" value="SAICAR synthase-like"/>
    <property type="match status" value="2"/>
</dbReference>
<feature type="domain" description="EF-hand" evidence="4">
    <location>
        <begin position="754"/>
        <end position="789"/>
    </location>
</feature>
<evidence type="ECO:0008006" key="8">
    <source>
        <dbReference type="Google" id="ProtNLM"/>
    </source>
</evidence>
<dbReference type="GO" id="GO:0005524">
    <property type="term" value="F:ATP binding"/>
    <property type="evidence" value="ECO:0007669"/>
    <property type="project" value="UniProtKB-UniRule"/>
</dbReference>
<dbReference type="PANTHER" id="PTHR23086">
    <property type="entry name" value="PHOSPHATIDYLINOSITOL-4-PHOSPHATE 5-KINASE"/>
    <property type="match status" value="1"/>
</dbReference>
<feature type="compositionally biased region" description="Low complexity" evidence="2">
    <location>
        <begin position="926"/>
        <end position="939"/>
    </location>
</feature>
<feature type="compositionally biased region" description="Polar residues" evidence="2">
    <location>
        <begin position="991"/>
        <end position="1009"/>
    </location>
</feature>
<feature type="compositionally biased region" description="Low complexity" evidence="2">
    <location>
        <begin position="170"/>
        <end position="182"/>
    </location>
</feature>
<feature type="compositionally biased region" description="Polar residues" evidence="2">
    <location>
        <begin position="45"/>
        <end position="54"/>
    </location>
</feature>
<dbReference type="Proteomes" id="UP000008743">
    <property type="component" value="Unassembled WGS sequence"/>
</dbReference>
<evidence type="ECO:0000259" key="3">
    <source>
        <dbReference type="PROSITE" id="PS50195"/>
    </source>
</evidence>
<accession>A0A0D2VRY5</accession>
<dbReference type="PROSITE" id="PS50222">
    <property type="entry name" value="EF_HAND_2"/>
    <property type="match status" value="1"/>
</dbReference>
<feature type="region of interest" description="Disordered" evidence="2">
    <location>
        <begin position="1500"/>
        <end position="1524"/>
    </location>
</feature>
<keyword evidence="1" id="KW-0418">Kinase</keyword>
<dbReference type="InterPro" id="IPR036871">
    <property type="entry name" value="PX_dom_sf"/>
</dbReference>
<dbReference type="PROSITE" id="PS50195">
    <property type="entry name" value="PX"/>
    <property type="match status" value="1"/>
</dbReference>
<dbReference type="InterPro" id="IPR027483">
    <property type="entry name" value="PInositol-4-P-4/5-kinase_C_sf"/>
</dbReference>
<dbReference type="Gene3D" id="1.10.238.10">
    <property type="entry name" value="EF-hand"/>
    <property type="match status" value="1"/>
</dbReference>
<dbReference type="InterPro" id="IPR023610">
    <property type="entry name" value="PInositol-4/5-P-5/4-kinase"/>
</dbReference>
<feature type="compositionally biased region" description="Low complexity" evidence="2">
    <location>
        <begin position="463"/>
        <end position="479"/>
    </location>
</feature>
<evidence type="ECO:0000313" key="7">
    <source>
        <dbReference type="Proteomes" id="UP000008743"/>
    </source>
</evidence>
<feature type="compositionally biased region" description="Low complexity" evidence="2">
    <location>
        <begin position="200"/>
        <end position="215"/>
    </location>
</feature>
<feature type="region of interest" description="Disordered" evidence="2">
    <location>
        <begin position="102"/>
        <end position="234"/>
    </location>
</feature>
<dbReference type="Gene3D" id="3.30.800.10">
    <property type="entry name" value="Phosphatidylinositol Phosphate Kinase II Beta"/>
    <property type="match status" value="1"/>
</dbReference>
<dbReference type="GO" id="GO:0005886">
    <property type="term" value="C:plasma membrane"/>
    <property type="evidence" value="ECO:0007669"/>
    <property type="project" value="TreeGrafter"/>
</dbReference>
<dbReference type="GO" id="GO:0016308">
    <property type="term" value="F:1-phosphatidylinositol-4-phosphate 5-kinase activity"/>
    <property type="evidence" value="ECO:0007669"/>
    <property type="project" value="TreeGrafter"/>
</dbReference>
<reference evidence="7" key="1">
    <citation type="submission" date="2011-02" db="EMBL/GenBank/DDBJ databases">
        <title>The Genome Sequence of Capsaspora owczarzaki ATCC 30864.</title>
        <authorList>
            <person name="Russ C."/>
            <person name="Cuomo C."/>
            <person name="Burger G."/>
            <person name="Gray M.W."/>
            <person name="Holland P.W.H."/>
            <person name="King N."/>
            <person name="Lang F.B.F."/>
            <person name="Roger A.J."/>
            <person name="Ruiz-Trillo I."/>
            <person name="Young S.K."/>
            <person name="Zeng Q."/>
            <person name="Gargeya S."/>
            <person name="Alvarado L."/>
            <person name="Berlin A."/>
            <person name="Chapman S.B."/>
            <person name="Chen Z."/>
            <person name="Freedman E."/>
            <person name="Gellesch M."/>
            <person name="Goldberg J."/>
            <person name="Griggs A."/>
            <person name="Gujja S."/>
            <person name="Heilman E."/>
            <person name="Heiman D."/>
            <person name="Howarth C."/>
            <person name="Mehta T."/>
            <person name="Neiman D."/>
            <person name="Pearson M."/>
            <person name="Roberts A."/>
            <person name="Saif S."/>
            <person name="Shea T."/>
            <person name="Shenoy N."/>
            <person name="Sisk P."/>
            <person name="Stolte C."/>
            <person name="Sykes S."/>
            <person name="White J."/>
            <person name="Yandava C."/>
            <person name="Haas B."/>
            <person name="Nusbaum C."/>
            <person name="Birren B."/>
        </authorList>
    </citation>
    <scope>NUCLEOTIDE SEQUENCE</scope>
    <source>
        <strain evidence="7">ATCC 30864</strain>
    </source>
</reference>
<keyword evidence="1" id="KW-0808">Transferase</keyword>
<dbReference type="SUPFAM" id="SSF47473">
    <property type="entry name" value="EF-hand"/>
    <property type="match status" value="1"/>
</dbReference>
<dbReference type="OrthoDB" id="2129491at2759"/>
<evidence type="ECO:0000256" key="2">
    <source>
        <dbReference type="SAM" id="MobiDB-lite"/>
    </source>
</evidence>
<evidence type="ECO:0000259" key="4">
    <source>
        <dbReference type="PROSITE" id="PS50222"/>
    </source>
</evidence>